<comment type="caution">
    <text evidence="1">The sequence shown here is derived from an EMBL/GenBank/DDBJ whole genome shotgun (WGS) entry which is preliminary data.</text>
</comment>
<dbReference type="Pfam" id="PF08680">
    <property type="entry name" value="DUF1779"/>
    <property type="match status" value="1"/>
</dbReference>
<reference evidence="1" key="1">
    <citation type="submission" date="2023-07" db="EMBL/GenBank/DDBJ databases">
        <title>Sorghum-associated microbial communities from plants grown in Nebraska, USA.</title>
        <authorList>
            <person name="Schachtman D."/>
        </authorList>
    </citation>
    <scope>NUCLEOTIDE SEQUENCE</scope>
    <source>
        <strain evidence="1">BE80</strain>
    </source>
</reference>
<name>A0AAP5H209_PAEAM</name>
<dbReference type="InterPro" id="IPR036209">
    <property type="entry name" value="YwmB-like_sf"/>
</dbReference>
<dbReference type="Proteomes" id="UP001254832">
    <property type="component" value="Unassembled WGS sequence"/>
</dbReference>
<dbReference type="EMBL" id="JAVDTR010000009">
    <property type="protein sequence ID" value="MDR6724815.1"/>
    <property type="molecule type" value="Genomic_DNA"/>
</dbReference>
<dbReference type="Gene3D" id="3.30.360.40">
    <property type="entry name" value="YwmB-like"/>
    <property type="match status" value="1"/>
</dbReference>
<dbReference type="InterPro" id="IPR014794">
    <property type="entry name" value="DUF1779"/>
</dbReference>
<organism evidence="1 2">
    <name type="scientific">Paenibacillus amylolyticus</name>
    <dbReference type="NCBI Taxonomy" id="1451"/>
    <lineage>
        <taxon>Bacteria</taxon>
        <taxon>Bacillati</taxon>
        <taxon>Bacillota</taxon>
        <taxon>Bacilli</taxon>
        <taxon>Bacillales</taxon>
        <taxon>Paenibacillaceae</taxon>
        <taxon>Paenibacillus</taxon>
    </lineage>
</organism>
<dbReference type="RefSeq" id="WP_310141506.1">
    <property type="nucleotide sequence ID" value="NZ_JAVDTR010000009.1"/>
</dbReference>
<proteinExistence type="predicted"/>
<evidence type="ECO:0000313" key="2">
    <source>
        <dbReference type="Proteomes" id="UP001254832"/>
    </source>
</evidence>
<dbReference type="AlphaFoldDB" id="A0AAP5H209"/>
<accession>A0AAP5H209</accession>
<evidence type="ECO:0008006" key="3">
    <source>
        <dbReference type="Google" id="ProtNLM"/>
    </source>
</evidence>
<protein>
    <recommendedName>
        <fullName evidence="3">YwmB family TATA-box binding protein</fullName>
    </recommendedName>
</protein>
<gene>
    <name evidence="1" type="ORF">J2W91_003301</name>
</gene>
<sequence length="256" mass="28078">MLKRWMMTAVLTVAIIMLIGITQVYAEKNVSEGEKLEQMLNTAGAAIEQVDRLVLKWQGQGTGDAQEIAVLLADGLKLQKPELVRQTGHDVYRSELKASNEDVGILVNVVVTGSAEYYTIIQLSGNEETDWSVYLTLHEQVERLLKDVGIKATWNFSVQGTGEEAAVGIENHNNAPVQASTVVRHIEGALSDKLKLSAVERYEDDSTTSVSYVVPELSLAVNSGSHQLNMQLAVHQDDVIGTNRVTLGFPVITIEY</sequence>
<evidence type="ECO:0000313" key="1">
    <source>
        <dbReference type="EMBL" id="MDR6724815.1"/>
    </source>
</evidence>
<dbReference type="SUPFAM" id="SSF143842">
    <property type="entry name" value="YwmB-like"/>
    <property type="match status" value="1"/>
</dbReference>